<dbReference type="Gene3D" id="3.60.10.10">
    <property type="entry name" value="Endonuclease/exonuclease/phosphatase"/>
    <property type="match status" value="1"/>
</dbReference>
<dbReference type="PANTHER" id="PTHR35218">
    <property type="entry name" value="RNASE H DOMAIN-CONTAINING PROTEIN"/>
    <property type="match status" value="1"/>
</dbReference>
<proteinExistence type="predicted"/>
<sequence>MGYDSTIGSMSTRDMMMLVSRVQWLELGSVKENGGDRISGLWSNGGSTWSGKLTFSKAISKFYVGGIWLLWESSITIEITHVSNQFVNTMVDDGSKVREKFQLTAIYASPLSSICKHLWNQLSHLKSTFDIPWMLGGDFNALLAGDQRVGVGILSFGYIGKRKRDIRARLRDIDRALV</sequence>
<accession>A0ABR2PZ70</accession>
<keyword evidence="2" id="KW-1185">Reference proteome</keyword>
<protein>
    <recommendedName>
        <fullName evidence="3">Endonuclease/exonuclease/phosphatase domain-containing protein</fullName>
    </recommendedName>
</protein>
<evidence type="ECO:0000313" key="1">
    <source>
        <dbReference type="EMBL" id="KAK8993741.1"/>
    </source>
</evidence>
<dbReference type="SUPFAM" id="SSF56219">
    <property type="entry name" value="DNase I-like"/>
    <property type="match status" value="1"/>
</dbReference>
<evidence type="ECO:0008006" key="3">
    <source>
        <dbReference type="Google" id="ProtNLM"/>
    </source>
</evidence>
<evidence type="ECO:0000313" key="2">
    <source>
        <dbReference type="Proteomes" id="UP001396334"/>
    </source>
</evidence>
<dbReference type="EMBL" id="JBBPBN010000048">
    <property type="protein sequence ID" value="KAK8993741.1"/>
    <property type="molecule type" value="Genomic_DNA"/>
</dbReference>
<reference evidence="1 2" key="1">
    <citation type="journal article" date="2024" name="G3 (Bethesda)">
        <title>Genome assembly of Hibiscus sabdariffa L. provides insights into metabolisms of medicinal natural products.</title>
        <authorList>
            <person name="Kim T."/>
        </authorList>
    </citation>
    <scope>NUCLEOTIDE SEQUENCE [LARGE SCALE GENOMIC DNA]</scope>
    <source>
        <strain evidence="1">TK-2024</strain>
        <tissue evidence="1">Old leaves</tissue>
    </source>
</reference>
<comment type="caution">
    <text evidence="1">The sequence shown here is derived from an EMBL/GenBank/DDBJ whole genome shotgun (WGS) entry which is preliminary data.</text>
</comment>
<dbReference type="Proteomes" id="UP001396334">
    <property type="component" value="Unassembled WGS sequence"/>
</dbReference>
<name>A0ABR2PZ70_9ROSI</name>
<dbReference type="PANTHER" id="PTHR35218:SF9">
    <property type="entry name" value="ENDONUCLEASE_EXONUCLEASE_PHOSPHATASE DOMAIN-CONTAINING PROTEIN"/>
    <property type="match status" value="1"/>
</dbReference>
<dbReference type="InterPro" id="IPR036691">
    <property type="entry name" value="Endo/exonu/phosph_ase_sf"/>
</dbReference>
<organism evidence="1 2">
    <name type="scientific">Hibiscus sabdariffa</name>
    <name type="common">roselle</name>
    <dbReference type="NCBI Taxonomy" id="183260"/>
    <lineage>
        <taxon>Eukaryota</taxon>
        <taxon>Viridiplantae</taxon>
        <taxon>Streptophyta</taxon>
        <taxon>Embryophyta</taxon>
        <taxon>Tracheophyta</taxon>
        <taxon>Spermatophyta</taxon>
        <taxon>Magnoliopsida</taxon>
        <taxon>eudicotyledons</taxon>
        <taxon>Gunneridae</taxon>
        <taxon>Pentapetalae</taxon>
        <taxon>rosids</taxon>
        <taxon>malvids</taxon>
        <taxon>Malvales</taxon>
        <taxon>Malvaceae</taxon>
        <taxon>Malvoideae</taxon>
        <taxon>Hibiscus</taxon>
    </lineage>
</organism>
<gene>
    <name evidence="1" type="ORF">V6N11_007961</name>
</gene>